<dbReference type="InterPro" id="IPR009057">
    <property type="entry name" value="Homeodomain-like_sf"/>
</dbReference>
<evidence type="ECO:0000256" key="2">
    <source>
        <dbReference type="PROSITE-ProRule" id="PRU00335"/>
    </source>
</evidence>
<name>A0A9X3D4H5_9ACTN</name>
<gene>
    <name evidence="4" type="ORF">OSB52_12095</name>
</gene>
<evidence type="ECO:0000256" key="1">
    <source>
        <dbReference type="ARBA" id="ARBA00023125"/>
    </source>
</evidence>
<protein>
    <submittedName>
        <fullName evidence="4">TetR/AcrR family transcriptional regulator</fullName>
    </submittedName>
</protein>
<dbReference type="SUPFAM" id="SSF46689">
    <property type="entry name" value="Homeodomain-like"/>
    <property type="match status" value="1"/>
</dbReference>
<keyword evidence="5" id="KW-1185">Reference proteome</keyword>
<evidence type="ECO:0000259" key="3">
    <source>
        <dbReference type="PROSITE" id="PS50977"/>
    </source>
</evidence>
<dbReference type="AlphaFoldDB" id="A0A9X3D4H5"/>
<dbReference type="EMBL" id="JAPKFM010000011">
    <property type="protein sequence ID" value="MCX2964833.1"/>
    <property type="molecule type" value="Genomic_DNA"/>
</dbReference>
<dbReference type="InterPro" id="IPR001647">
    <property type="entry name" value="HTH_TetR"/>
</dbReference>
<accession>A0A9X3D4H5</accession>
<dbReference type="PANTHER" id="PTHR30055">
    <property type="entry name" value="HTH-TYPE TRANSCRIPTIONAL REGULATOR RUTR"/>
    <property type="match status" value="1"/>
</dbReference>
<dbReference type="Gene3D" id="1.10.357.10">
    <property type="entry name" value="Tetracycline Repressor, domain 2"/>
    <property type="match status" value="1"/>
</dbReference>
<dbReference type="Pfam" id="PF00440">
    <property type="entry name" value="TetR_N"/>
    <property type="match status" value="1"/>
</dbReference>
<evidence type="ECO:0000313" key="5">
    <source>
        <dbReference type="Proteomes" id="UP001143347"/>
    </source>
</evidence>
<dbReference type="RefSeq" id="WP_266061874.1">
    <property type="nucleotide sequence ID" value="NZ_JAPKFM010000011.1"/>
</dbReference>
<sequence>MTTRGRRYGGADAAQRRDRRRSDLIAAGLELFGTEGFATVSVKRICDHAGLTQRYFYESFEDRFALLAAVYEDCVATARAATIGAGAPFVGGSGGAVSEGESAKSVGILATDAEAVARAALGAFIGTLADQPRRARVMLVEIVGVNPALERLRLTAIHGWADLILALALGERSAARPQRLAAIGLVGAVTQLLVDWYTSTAGEFAPGDATDADLFELDAILDVSVELFVAAYQRLLG</sequence>
<organism evidence="4 5">
    <name type="scientific">Gordonia aquimaris</name>
    <dbReference type="NCBI Taxonomy" id="2984863"/>
    <lineage>
        <taxon>Bacteria</taxon>
        <taxon>Bacillati</taxon>
        <taxon>Actinomycetota</taxon>
        <taxon>Actinomycetes</taxon>
        <taxon>Mycobacteriales</taxon>
        <taxon>Gordoniaceae</taxon>
        <taxon>Gordonia</taxon>
    </lineage>
</organism>
<dbReference type="PANTHER" id="PTHR30055:SF226">
    <property type="entry name" value="HTH-TYPE TRANSCRIPTIONAL REGULATOR PKSA"/>
    <property type="match status" value="1"/>
</dbReference>
<comment type="caution">
    <text evidence="4">The sequence shown here is derived from an EMBL/GenBank/DDBJ whole genome shotgun (WGS) entry which is preliminary data.</text>
</comment>
<dbReference type="GO" id="GO:0003700">
    <property type="term" value="F:DNA-binding transcription factor activity"/>
    <property type="evidence" value="ECO:0007669"/>
    <property type="project" value="TreeGrafter"/>
</dbReference>
<reference evidence="4" key="1">
    <citation type="submission" date="2022-10" db="EMBL/GenBank/DDBJ databases">
        <title>WGS of marine actinomycetes from Thailand.</title>
        <authorList>
            <person name="Thawai C."/>
        </authorList>
    </citation>
    <scope>NUCLEOTIDE SEQUENCE</scope>
    <source>
        <strain evidence="4">SW21</strain>
    </source>
</reference>
<dbReference type="InterPro" id="IPR050109">
    <property type="entry name" value="HTH-type_TetR-like_transc_reg"/>
</dbReference>
<dbReference type="PROSITE" id="PS50977">
    <property type="entry name" value="HTH_TETR_2"/>
    <property type="match status" value="1"/>
</dbReference>
<dbReference type="Proteomes" id="UP001143347">
    <property type="component" value="Unassembled WGS sequence"/>
</dbReference>
<dbReference type="GO" id="GO:0000976">
    <property type="term" value="F:transcription cis-regulatory region binding"/>
    <property type="evidence" value="ECO:0007669"/>
    <property type="project" value="TreeGrafter"/>
</dbReference>
<keyword evidence="1 2" id="KW-0238">DNA-binding</keyword>
<feature type="DNA-binding region" description="H-T-H motif" evidence="2">
    <location>
        <begin position="41"/>
        <end position="60"/>
    </location>
</feature>
<proteinExistence type="predicted"/>
<feature type="domain" description="HTH tetR-type" evidence="3">
    <location>
        <begin position="18"/>
        <end position="78"/>
    </location>
</feature>
<evidence type="ECO:0000313" key="4">
    <source>
        <dbReference type="EMBL" id="MCX2964833.1"/>
    </source>
</evidence>